<evidence type="ECO:0000313" key="3">
    <source>
        <dbReference type="Proteomes" id="UP001139516"/>
    </source>
</evidence>
<keyword evidence="3" id="KW-1185">Reference proteome</keyword>
<organism evidence="2 3">
    <name type="scientific">Roseomonas acroporae</name>
    <dbReference type="NCBI Taxonomy" id="2937791"/>
    <lineage>
        <taxon>Bacteria</taxon>
        <taxon>Pseudomonadati</taxon>
        <taxon>Pseudomonadota</taxon>
        <taxon>Alphaproteobacteria</taxon>
        <taxon>Acetobacterales</taxon>
        <taxon>Roseomonadaceae</taxon>
        <taxon>Roseomonas</taxon>
    </lineage>
</organism>
<dbReference type="AlphaFoldDB" id="A0A9X1YFF5"/>
<reference evidence="2" key="1">
    <citation type="submission" date="2022-04" db="EMBL/GenBank/DDBJ databases">
        <title>Roseomonas acroporae sp. nov., isolated from coral Acropora digitifera.</title>
        <authorList>
            <person name="Sun H."/>
        </authorList>
    </citation>
    <scope>NUCLEOTIDE SEQUENCE</scope>
    <source>
        <strain evidence="2">NAR14</strain>
    </source>
</reference>
<dbReference type="EMBL" id="JALPRX010000186">
    <property type="protein sequence ID" value="MCK8788135.1"/>
    <property type="molecule type" value="Genomic_DNA"/>
</dbReference>
<proteinExistence type="predicted"/>
<evidence type="ECO:0000256" key="1">
    <source>
        <dbReference type="SAM" id="MobiDB-lite"/>
    </source>
</evidence>
<name>A0A9X1YFF5_9PROT</name>
<comment type="caution">
    <text evidence="2">The sequence shown here is derived from an EMBL/GenBank/DDBJ whole genome shotgun (WGS) entry which is preliminary data.</text>
</comment>
<dbReference type="RefSeq" id="WP_248670177.1">
    <property type="nucleotide sequence ID" value="NZ_JALPRX010000186.1"/>
</dbReference>
<evidence type="ECO:0008006" key="4">
    <source>
        <dbReference type="Google" id="ProtNLM"/>
    </source>
</evidence>
<accession>A0A9X1YFF5</accession>
<sequence>MSESGRMLGGITGRGFMPGQSGNPSGRSKAMVEVEEAARAHTTAAIETLATIAGDEAMPPPARVAACVALLDRGWGKPRVSVEANVNVNEALAARLDAARERVAQAVREGRT</sequence>
<evidence type="ECO:0000313" key="2">
    <source>
        <dbReference type="EMBL" id="MCK8788135.1"/>
    </source>
</evidence>
<gene>
    <name evidence="2" type="ORF">M0638_27660</name>
</gene>
<feature type="region of interest" description="Disordered" evidence="1">
    <location>
        <begin position="1"/>
        <end position="29"/>
    </location>
</feature>
<protein>
    <recommendedName>
        <fullName evidence="4">DUF5681 domain-containing protein</fullName>
    </recommendedName>
</protein>
<dbReference type="Proteomes" id="UP001139516">
    <property type="component" value="Unassembled WGS sequence"/>
</dbReference>